<dbReference type="Pfam" id="PF12229">
    <property type="entry name" value="PG_binding_4"/>
    <property type="match status" value="1"/>
</dbReference>
<evidence type="ECO:0000256" key="5">
    <source>
        <dbReference type="ARBA" id="ARBA00023316"/>
    </source>
</evidence>
<comment type="caution">
    <text evidence="10">The sequence shown here is derived from an EMBL/GenBank/DDBJ whole genome shotgun (WGS) entry which is preliminary data.</text>
</comment>
<dbReference type="GO" id="GO:0071972">
    <property type="term" value="F:peptidoglycan L,D-transpeptidase activity"/>
    <property type="evidence" value="ECO:0007669"/>
    <property type="project" value="TreeGrafter"/>
</dbReference>
<dbReference type="PROSITE" id="PS52029">
    <property type="entry name" value="LD_TPASE"/>
    <property type="match status" value="1"/>
</dbReference>
<evidence type="ECO:0000259" key="9">
    <source>
        <dbReference type="PROSITE" id="PS52029"/>
    </source>
</evidence>
<sequence length="528" mass="56728">MTNVSEPAALGGPSARRGGRRRLVFILLAIIAVIAVVLGGGALAYAKQFEGRALPGTTILGQDVAGQTPEEIAALVSDRAESVTVSVTAGDEEHEVSLADLGVTVDAAASGQAAVARDDSLGSVISSTWSGEHPVDPVVEVDEQAVSDYATSLVPEDRTDPVDAEVVFDEEEQSWTAVEARNGQGVDPTTLVDQVTEHAPALESFEVEQPVEEIAPAITTEEAEEVVDSITSLLEQPMSITSADGEVHDVSAERRSGWLSVGPDESGQSLTITVDEEGVREWVATRAEQDTVEPKDGIEQIDDEGEVVKVVSEKRDGVEITNADAVADELIDSLKGTSPLEAAFESRTVESTTEQVEAPEEEDADDAEDGEDADGEDADGEDADSEEDADGEDEAPPAEPTGEKWIDVDLSAKTVTAYVGDTPVWGPRPMVDGKPGNETVTGTYEIYLRYEKQDMTNEATYPEGHEKHYYNPDVPWVQYFHRGYGFHGAPWRSSFGYSGSHGCINMPVHEAKWLYDWASMGTRVEVHH</sequence>
<dbReference type="GO" id="GO:0016740">
    <property type="term" value="F:transferase activity"/>
    <property type="evidence" value="ECO:0007669"/>
    <property type="project" value="UniProtKB-KW"/>
</dbReference>
<evidence type="ECO:0000256" key="6">
    <source>
        <dbReference type="PROSITE-ProRule" id="PRU01373"/>
    </source>
</evidence>
<evidence type="ECO:0000256" key="3">
    <source>
        <dbReference type="ARBA" id="ARBA00022960"/>
    </source>
</evidence>
<evidence type="ECO:0000256" key="1">
    <source>
        <dbReference type="ARBA" id="ARBA00004752"/>
    </source>
</evidence>
<dbReference type="GO" id="GO:0005576">
    <property type="term" value="C:extracellular region"/>
    <property type="evidence" value="ECO:0007669"/>
    <property type="project" value="TreeGrafter"/>
</dbReference>
<feature type="transmembrane region" description="Helical" evidence="8">
    <location>
        <begin position="23"/>
        <end position="46"/>
    </location>
</feature>
<keyword evidence="3 6" id="KW-0133">Cell shape</keyword>
<name>A0A9D2RQ57_9MICO</name>
<gene>
    <name evidence="10" type="ORF">H9786_16320</name>
</gene>
<evidence type="ECO:0000256" key="7">
    <source>
        <dbReference type="SAM" id="MobiDB-lite"/>
    </source>
</evidence>
<feature type="active site" description="Proton donor/acceptor" evidence="6">
    <location>
        <position position="487"/>
    </location>
</feature>
<dbReference type="InterPro" id="IPR050979">
    <property type="entry name" value="LD-transpeptidase"/>
</dbReference>
<evidence type="ECO:0000256" key="2">
    <source>
        <dbReference type="ARBA" id="ARBA00022679"/>
    </source>
</evidence>
<feature type="compositionally biased region" description="Acidic residues" evidence="7">
    <location>
        <begin position="357"/>
        <end position="396"/>
    </location>
</feature>
<dbReference type="PANTHER" id="PTHR30582">
    <property type="entry name" value="L,D-TRANSPEPTIDASE"/>
    <property type="match status" value="1"/>
</dbReference>
<dbReference type="CDD" id="cd16913">
    <property type="entry name" value="YkuD_like"/>
    <property type="match status" value="1"/>
</dbReference>
<feature type="domain" description="L,D-TPase catalytic" evidence="9">
    <location>
        <begin position="404"/>
        <end position="527"/>
    </location>
</feature>
<keyword evidence="5 6" id="KW-0961">Cell wall biogenesis/degradation</keyword>
<dbReference type="SUPFAM" id="SSF141523">
    <property type="entry name" value="L,D-transpeptidase catalytic domain-like"/>
    <property type="match status" value="1"/>
</dbReference>
<evidence type="ECO:0000313" key="10">
    <source>
        <dbReference type="EMBL" id="HJB12064.1"/>
    </source>
</evidence>
<dbReference type="InterPro" id="IPR038063">
    <property type="entry name" value="Transpep_catalytic_dom"/>
</dbReference>
<dbReference type="GO" id="GO:0018104">
    <property type="term" value="P:peptidoglycan-protein cross-linking"/>
    <property type="evidence" value="ECO:0007669"/>
    <property type="project" value="TreeGrafter"/>
</dbReference>
<dbReference type="Gene3D" id="2.40.440.10">
    <property type="entry name" value="L,D-transpeptidase catalytic domain-like"/>
    <property type="match status" value="1"/>
</dbReference>
<proteinExistence type="predicted"/>
<feature type="active site" description="Nucleophile" evidence="6">
    <location>
        <position position="503"/>
    </location>
</feature>
<protein>
    <submittedName>
        <fullName evidence="10">L,D-transpeptidase</fullName>
    </submittedName>
</protein>
<dbReference type="GO" id="GO:0071555">
    <property type="term" value="P:cell wall organization"/>
    <property type="evidence" value="ECO:0007669"/>
    <property type="project" value="UniProtKB-UniRule"/>
</dbReference>
<keyword evidence="8" id="KW-1133">Transmembrane helix</keyword>
<keyword evidence="2" id="KW-0808">Transferase</keyword>
<reference evidence="10" key="2">
    <citation type="submission" date="2021-04" db="EMBL/GenBank/DDBJ databases">
        <authorList>
            <person name="Gilroy R."/>
        </authorList>
    </citation>
    <scope>NUCLEOTIDE SEQUENCE</scope>
    <source>
        <strain evidence="10">ChiHjej13B12-24818</strain>
    </source>
</reference>
<evidence type="ECO:0000313" key="11">
    <source>
        <dbReference type="Proteomes" id="UP000823823"/>
    </source>
</evidence>
<dbReference type="EMBL" id="DWZH01000136">
    <property type="protein sequence ID" value="HJB12064.1"/>
    <property type="molecule type" value="Genomic_DNA"/>
</dbReference>
<dbReference type="PANTHER" id="PTHR30582:SF2">
    <property type="entry name" value="L,D-TRANSPEPTIDASE YCIB-RELATED"/>
    <property type="match status" value="1"/>
</dbReference>
<evidence type="ECO:0000256" key="4">
    <source>
        <dbReference type="ARBA" id="ARBA00022984"/>
    </source>
</evidence>
<reference evidence="10" key="1">
    <citation type="journal article" date="2021" name="PeerJ">
        <title>Extensive microbial diversity within the chicken gut microbiome revealed by metagenomics and culture.</title>
        <authorList>
            <person name="Gilroy R."/>
            <person name="Ravi A."/>
            <person name="Getino M."/>
            <person name="Pursley I."/>
            <person name="Horton D.L."/>
            <person name="Alikhan N.F."/>
            <person name="Baker D."/>
            <person name="Gharbi K."/>
            <person name="Hall N."/>
            <person name="Watson M."/>
            <person name="Adriaenssens E.M."/>
            <person name="Foster-Nyarko E."/>
            <person name="Jarju S."/>
            <person name="Secka A."/>
            <person name="Antonio M."/>
            <person name="Oren A."/>
            <person name="Chaudhuri R.R."/>
            <person name="La Ragione R."/>
            <person name="Hildebrand F."/>
            <person name="Pallen M.J."/>
        </authorList>
    </citation>
    <scope>NUCLEOTIDE SEQUENCE</scope>
    <source>
        <strain evidence="10">ChiHjej13B12-24818</strain>
    </source>
</reference>
<dbReference type="InterPro" id="IPR022029">
    <property type="entry name" value="YoaR-like_PG-bd"/>
</dbReference>
<dbReference type="InterPro" id="IPR005490">
    <property type="entry name" value="LD_TPept_cat_dom"/>
</dbReference>
<dbReference type="GO" id="GO:0008360">
    <property type="term" value="P:regulation of cell shape"/>
    <property type="evidence" value="ECO:0007669"/>
    <property type="project" value="UniProtKB-UniRule"/>
</dbReference>
<evidence type="ECO:0000256" key="8">
    <source>
        <dbReference type="SAM" id="Phobius"/>
    </source>
</evidence>
<keyword evidence="8" id="KW-0812">Transmembrane</keyword>
<accession>A0A9D2RQ57</accession>
<feature type="region of interest" description="Disordered" evidence="7">
    <location>
        <begin position="341"/>
        <end position="407"/>
    </location>
</feature>
<organism evidence="10 11">
    <name type="scientific">Candidatus Brachybacterium merdavium</name>
    <dbReference type="NCBI Taxonomy" id="2838513"/>
    <lineage>
        <taxon>Bacteria</taxon>
        <taxon>Bacillati</taxon>
        <taxon>Actinomycetota</taxon>
        <taxon>Actinomycetes</taxon>
        <taxon>Micrococcales</taxon>
        <taxon>Dermabacteraceae</taxon>
        <taxon>Brachybacterium</taxon>
    </lineage>
</organism>
<dbReference type="Pfam" id="PF03734">
    <property type="entry name" value="YkuD"/>
    <property type="match status" value="1"/>
</dbReference>
<keyword evidence="8" id="KW-0472">Membrane</keyword>
<keyword evidence="4 6" id="KW-0573">Peptidoglycan synthesis</keyword>
<comment type="pathway">
    <text evidence="1 6">Cell wall biogenesis; peptidoglycan biosynthesis.</text>
</comment>
<dbReference type="AlphaFoldDB" id="A0A9D2RQ57"/>
<dbReference type="Proteomes" id="UP000823823">
    <property type="component" value="Unassembled WGS sequence"/>
</dbReference>